<dbReference type="Proteomes" id="UP001058650">
    <property type="component" value="Chromosome"/>
</dbReference>
<evidence type="ECO:0000313" key="2">
    <source>
        <dbReference type="EMBL" id="UWE03436.1"/>
    </source>
</evidence>
<accession>A0ABY5U198</accession>
<evidence type="ECO:0000313" key="3">
    <source>
        <dbReference type="Proteomes" id="UP001058650"/>
    </source>
</evidence>
<evidence type="ECO:0000256" key="1">
    <source>
        <dbReference type="SAM" id="MobiDB-lite"/>
    </source>
</evidence>
<feature type="compositionally biased region" description="Basic and acidic residues" evidence="1">
    <location>
        <begin position="39"/>
        <end position="48"/>
    </location>
</feature>
<sequence>MNGTENEAWRRGSFMNELPLFARSGFFYEINRRIGQEKGDRCEQDVTKRPSGMKDVIK</sequence>
<gene>
    <name evidence="2" type="ORF">NYR52_15250</name>
</gene>
<keyword evidence="3" id="KW-1185">Reference proteome</keyword>
<organism evidence="2 3">
    <name type="scientific">Laceyella sacchari</name>
    <name type="common">Thermoactinomyces thalpophilus</name>
    <dbReference type="NCBI Taxonomy" id="37482"/>
    <lineage>
        <taxon>Bacteria</taxon>
        <taxon>Bacillati</taxon>
        <taxon>Bacillota</taxon>
        <taxon>Bacilli</taxon>
        <taxon>Bacillales</taxon>
        <taxon>Thermoactinomycetaceae</taxon>
        <taxon>Laceyella</taxon>
    </lineage>
</organism>
<dbReference type="EMBL" id="CP103866">
    <property type="protein sequence ID" value="UWE03436.1"/>
    <property type="molecule type" value="Genomic_DNA"/>
</dbReference>
<reference evidence="2" key="1">
    <citation type="submission" date="2022-08" db="EMBL/GenBank/DDBJ databases">
        <title>The complete genome sequence of the thermophilic bacterium Laceyella sacchari FBKL4.010 reveals the basis for tetramethylpyrazine biosynthesis in Moutai-flavor Daqu.</title>
        <authorList>
            <person name="Li D."/>
            <person name="Huang W."/>
            <person name="Wang C."/>
            <person name="Qiu S."/>
        </authorList>
    </citation>
    <scope>NUCLEOTIDE SEQUENCE</scope>
    <source>
        <strain evidence="2">FBKL4.014</strain>
    </source>
</reference>
<feature type="region of interest" description="Disordered" evidence="1">
    <location>
        <begin position="39"/>
        <end position="58"/>
    </location>
</feature>
<name>A0ABY5U198_LACSH</name>
<protein>
    <submittedName>
        <fullName evidence="2">Uncharacterized protein</fullName>
    </submittedName>
</protein>
<dbReference type="RefSeq" id="WP_158283299.1">
    <property type="nucleotide sequence ID" value="NZ_CP103866.1"/>
</dbReference>
<proteinExistence type="predicted"/>